<keyword evidence="3" id="KW-0732">Signal</keyword>
<gene>
    <name evidence="4" type="ORF">Voc01_046120</name>
</gene>
<evidence type="ECO:0000256" key="1">
    <source>
        <dbReference type="ARBA" id="ARBA00008520"/>
    </source>
</evidence>
<dbReference type="AlphaFoldDB" id="A0A8J3ZYA6"/>
<dbReference type="InterPro" id="IPR050490">
    <property type="entry name" value="Bact_solute-bd_prot1"/>
</dbReference>
<dbReference type="RefSeq" id="WP_203929618.1">
    <property type="nucleotide sequence ID" value="NZ_BOPH01000068.1"/>
</dbReference>
<organism evidence="4 5">
    <name type="scientific">Virgisporangium ochraceum</name>
    <dbReference type="NCBI Taxonomy" id="65505"/>
    <lineage>
        <taxon>Bacteria</taxon>
        <taxon>Bacillati</taxon>
        <taxon>Actinomycetota</taxon>
        <taxon>Actinomycetes</taxon>
        <taxon>Micromonosporales</taxon>
        <taxon>Micromonosporaceae</taxon>
        <taxon>Virgisporangium</taxon>
    </lineage>
</organism>
<evidence type="ECO:0000313" key="5">
    <source>
        <dbReference type="Proteomes" id="UP000635606"/>
    </source>
</evidence>
<reference evidence="4" key="1">
    <citation type="submission" date="2021-01" db="EMBL/GenBank/DDBJ databases">
        <title>Whole genome shotgun sequence of Virgisporangium ochraceum NBRC 16418.</title>
        <authorList>
            <person name="Komaki H."/>
            <person name="Tamura T."/>
        </authorList>
    </citation>
    <scope>NUCLEOTIDE SEQUENCE</scope>
    <source>
        <strain evidence="4">NBRC 16418</strain>
    </source>
</reference>
<accession>A0A8J3ZYA6</accession>
<evidence type="ECO:0000313" key="4">
    <source>
        <dbReference type="EMBL" id="GIJ69695.1"/>
    </source>
</evidence>
<proteinExistence type="inferred from homology"/>
<dbReference type="EMBL" id="BOPH01000068">
    <property type="protein sequence ID" value="GIJ69695.1"/>
    <property type="molecule type" value="Genomic_DNA"/>
</dbReference>
<dbReference type="Pfam" id="PF01547">
    <property type="entry name" value="SBP_bac_1"/>
    <property type="match status" value="1"/>
</dbReference>
<dbReference type="Gene3D" id="3.40.190.10">
    <property type="entry name" value="Periplasmic binding protein-like II"/>
    <property type="match status" value="2"/>
</dbReference>
<comment type="caution">
    <text evidence="4">The sequence shown here is derived from an EMBL/GenBank/DDBJ whole genome shotgun (WGS) entry which is preliminary data.</text>
</comment>
<dbReference type="PANTHER" id="PTHR43649">
    <property type="entry name" value="ARABINOSE-BINDING PROTEIN-RELATED"/>
    <property type="match status" value="1"/>
</dbReference>
<evidence type="ECO:0000256" key="2">
    <source>
        <dbReference type="ARBA" id="ARBA00022448"/>
    </source>
</evidence>
<feature type="signal peptide" evidence="3">
    <location>
        <begin position="1"/>
        <end position="30"/>
    </location>
</feature>
<dbReference type="InterPro" id="IPR006059">
    <property type="entry name" value="SBP"/>
</dbReference>
<sequence length="439" mass="46364">MPPALPSRRLRSVTAALGALAVAVAVTGCASDDGGSSGDNPSNFSLLTPAENAIVRNEFAALAKGECATAEKAMPLKAETVAQAEAVQKITLLAGQNALPVMFVAGTAQVKPDGDLGKNNLIVDYEKTLKDLGVWDNVLPAAASTVKSVYGQMTSLPFQYNIEGIFYNKKLFADQGLQAPKTWGELVSAAQKFKGAGVTPITEAGNQGWPITRLIGMHIFRNLGPDAMKAVKDGQAKLTDPVYVAAAQAIADLGKQGLFGEGITSRDTDTANTQFLTGKAAMMYNGSWFLANLNDPKQNQIGVENVGFIPFPTVDGGKGNAGQWPANAGAPTAMSQKAYSAKAGDWLKCLAENYGSSVMQNQGVISGFKLNKEVSNVPPLTKELQDVVAKATETVLWFEALWDAKTTKDAQTNVALLVSGQMSPQQYMSALQADLDQAR</sequence>
<feature type="chain" id="PRO_5035156500" evidence="3">
    <location>
        <begin position="31"/>
        <end position="439"/>
    </location>
</feature>
<dbReference type="SUPFAM" id="SSF53850">
    <property type="entry name" value="Periplasmic binding protein-like II"/>
    <property type="match status" value="1"/>
</dbReference>
<protein>
    <submittedName>
        <fullName evidence="4">ABC transporter substrate-binding protein</fullName>
    </submittedName>
</protein>
<evidence type="ECO:0000256" key="3">
    <source>
        <dbReference type="SAM" id="SignalP"/>
    </source>
</evidence>
<comment type="similarity">
    <text evidence="1">Belongs to the bacterial solute-binding protein 1 family.</text>
</comment>
<name>A0A8J3ZYA6_9ACTN</name>
<dbReference type="Proteomes" id="UP000635606">
    <property type="component" value="Unassembled WGS sequence"/>
</dbReference>
<dbReference type="PANTHER" id="PTHR43649:SF29">
    <property type="entry name" value="OSMOPROTECTIVE COMPOUNDS-BINDING PROTEIN GGTB"/>
    <property type="match status" value="1"/>
</dbReference>
<keyword evidence="2" id="KW-0813">Transport</keyword>
<keyword evidence="5" id="KW-1185">Reference proteome</keyword>